<feature type="chain" id="PRO_5001870003" description="Invertebrate defensins family profile domain-containing protein" evidence="1">
    <location>
        <begin position="23"/>
        <end position="93"/>
    </location>
</feature>
<dbReference type="Proteomes" id="UP000029392">
    <property type="component" value="Unassembled WGS sequence"/>
</dbReference>
<accession>A0A091BM63</accession>
<reference evidence="2 3" key="1">
    <citation type="submission" date="2013-09" db="EMBL/GenBank/DDBJ databases">
        <title>Genome sequencing of Arenimonas malthae.</title>
        <authorList>
            <person name="Chen F."/>
            <person name="Wang G."/>
        </authorList>
    </citation>
    <scope>NUCLEOTIDE SEQUENCE [LARGE SCALE GENOMIC DNA]</scope>
    <source>
        <strain evidence="2 3">CC-JY-1</strain>
    </source>
</reference>
<gene>
    <name evidence="2" type="ORF">N790_13485</name>
</gene>
<feature type="signal peptide" evidence="1">
    <location>
        <begin position="1"/>
        <end position="22"/>
    </location>
</feature>
<dbReference type="RefSeq" id="WP_043800236.1">
    <property type="nucleotide sequence ID" value="NZ_AVCH01000023.1"/>
</dbReference>
<name>A0A091BM63_9GAMM</name>
<evidence type="ECO:0000313" key="3">
    <source>
        <dbReference type="Proteomes" id="UP000029392"/>
    </source>
</evidence>
<keyword evidence="1" id="KW-0732">Signal</keyword>
<dbReference type="PATRIC" id="fig|1384054.3.peg.443"/>
<protein>
    <recommendedName>
        <fullName evidence="4">Invertebrate defensins family profile domain-containing protein</fullName>
    </recommendedName>
</protein>
<comment type="caution">
    <text evidence="2">The sequence shown here is derived from an EMBL/GenBank/DDBJ whole genome shotgun (WGS) entry which is preliminary data.</text>
</comment>
<evidence type="ECO:0000313" key="2">
    <source>
        <dbReference type="EMBL" id="KFN51889.1"/>
    </source>
</evidence>
<evidence type="ECO:0008006" key="4">
    <source>
        <dbReference type="Google" id="ProtNLM"/>
    </source>
</evidence>
<keyword evidence="3" id="KW-1185">Reference proteome</keyword>
<proteinExistence type="predicted"/>
<organism evidence="2 3">
    <name type="scientific">Arenimonas malthae CC-JY-1</name>
    <dbReference type="NCBI Taxonomy" id="1384054"/>
    <lineage>
        <taxon>Bacteria</taxon>
        <taxon>Pseudomonadati</taxon>
        <taxon>Pseudomonadota</taxon>
        <taxon>Gammaproteobacteria</taxon>
        <taxon>Lysobacterales</taxon>
        <taxon>Lysobacteraceae</taxon>
        <taxon>Arenimonas</taxon>
    </lineage>
</organism>
<dbReference type="EMBL" id="AVCH01000023">
    <property type="protein sequence ID" value="KFN51889.1"/>
    <property type="molecule type" value="Genomic_DNA"/>
</dbReference>
<evidence type="ECO:0000256" key="1">
    <source>
        <dbReference type="SAM" id="SignalP"/>
    </source>
</evidence>
<dbReference type="AlphaFoldDB" id="A0A091BM63"/>
<sequence length="93" mass="10288">MTKTTRPWLAALLLAVGGLAAAYPPNLDLERPPWMPTERELIDEQCAIRETERRNSCLDFCYGEGMFGSYKSGVCGVGGTCSCTYYASQDLLR</sequence>